<dbReference type="RefSeq" id="WP_173768144.1">
    <property type="nucleotide sequence ID" value="NZ_CP048836.1"/>
</dbReference>
<dbReference type="KEGG" id="azq:G3580_18815"/>
<dbReference type="PROSITE" id="PS51257">
    <property type="entry name" value="PROKAR_LIPOPROTEIN"/>
    <property type="match status" value="1"/>
</dbReference>
<protein>
    <submittedName>
        <fullName evidence="2">PEP-CTERM sorting domain-containing protein</fullName>
    </submittedName>
</protein>
<proteinExistence type="predicted"/>
<accession>A0A6C1B9X3</accession>
<evidence type="ECO:0000256" key="1">
    <source>
        <dbReference type="SAM" id="SignalP"/>
    </source>
</evidence>
<sequence>MPHALIRPTAHPHAAVVAVAACLLAAVPLHAGAIELTAARGSAEAIIQYPDIFPGNPPPPDAVDALSLPNDPLAFARNQRSLFAVFDARAAGFQNAGGINAAFAEVTGFPQELNMQYTVEANTRYDVVFKSAADLSGQMIPFEFVINGGQLRIDDFAQYTPFQPEFNGAAVSAAIDIGPLGSWTFVAHLTRDAATGQPVVTDDFVGLPFSGDALGLNNFPTLTPYFAGADVIVDIPEIRGSVLIDGADFSSLQGVRFGYDMSAVVAMAGGSSGSTGALAGITDPFALGTPGDPGDDLGGAFSPLGVQFFLDGQALGDYPVTAVPEPNRAALMLGGLMLLGLLARRRMPQPG</sequence>
<dbReference type="AlphaFoldDB" id="A0A6C1B9X3"/>
<organism evidence="2 3">
    <name type="scientific">Nitrogeniibacter mangrovi</name>
    <dbReference type="NCBI Taxonomy" id="2016596"/>
    <lineage>
        <taxon>Bacteria</taxon>
        <taxon>Pseudomonadati</taxon>
        <taxon>Pseudomonadota</taxon>
        <taxon>Betaproteobacteria</taxon>
        <taxon>Rhodocyclales</taxon>
        <taxon>Zoogloeaceae</taxon>
        <taxon>Nitrogeniibacter</taxon>
    </lineage>
</organism>
<feature type="signal peptide" evidence="1">
    <location>
        <begin position="1"/>
        <end position="31"/>
    </location>
</feature>
<evidence type="ECO:0000313" key="3">
    <source>
        <dbReference type="Proteomes" id="UP000501991"/>
    </source>
</evidence>
<gene>
    <name evidence="2" type="ORF">G3580_18815</name>
</gene>
<feature type="chain" id="PRO_5025440490" evidence="1">
    <location>
        <begin position="32"/>
        <end position="351"/>
    </location>
</feature>
<keyword evidence="1" id="KW-0732">Signal</keyword>
<dbReference type="NCBIfam" id="TIGR02595">
    <property type="entry name" value="PEP_CTERM"/>
    <property type="match status" value="1"/>
</dbReference>
<name>A0A6C1B9X3_9RHOO</name>
<dbReference type="InterPro" id="IPR013424">
    <property type="entry name" value="Ice-binding_C"/>
</dbReference>
<evidence type="ECO:0000313" key="2">
    <source>
        <dbReference type="EMBL" id="QID19488.1"/>
    </source>
</evidence>
<dbReference type="EMBL" id="CP048836">
    <property type="protein sequence ID" value="QID19488.1"/>
    <property type="molecule type" value="Genomic_DNA"/>
</dbReference>
<dbReference type="Proteomes" id="UP000501991">
    <property type="component" value="Chromosome"/>
</dbReference>
<keyword evidence="3" id="KW-1185">Reference proteome</keyword>
<reference evidence="2 3" key="1">
    <citation type="submission" date="2020-02" db="EMBL/GenBank/DDBJ databases">
        <title>Nitrogenibacter mangrovi gen. nov., sp. nov. isolated from mangrove sediment, a denitrifying betaproteobacterium.</title>
        <authorList>
            <person name="Liao H."/>
            <person name="Tian Y."/>
        </authorList>
    </citation>
    <scope>NUCLEOTIDE SEQUENCE [LARGE SCALE GENOMIC DNA]</scope>
    <source>
        <strain evidence="2 3">M9-3-2</strain>
    </source>
</reference>